<name>A0ABS9BQQ6_9BACT</name>
<dbReference type="PROSITE" id="PS51257">
    <property type="entry name" value="PROKAR_LIPOPROTEIN"/>
    <property type="match status" value="1"/>
</dbReference>
<proteinExistence type="predicted"/>
<dbReference type="Proteomes" id="UP001201449">
    <property type="component" value="Unassembled WGS sequence"/>
</dbReference>
<dbReference type="EMBL" id="JAKEVZ010000001">
    <property type="protein sequence ID" value="MCF1749805.1"/>
    <property type="molecule type" value="Genomic_DNA"/>
</dbReference>
<comment type="caution">
    <text evidence="1">The sequence shown here is derived from an EMBL/GenBank/DDBJ whole genome shotgun (WGS) entry which is preliminary data.</text>
</comment>
<evidence type="ECO:0000313" key="1">
    <source>
        <dbReference type="EMBL" id="MCF1749805.1"/>
    </source>
</evidence>
<organism evidence="1 2">
    <name type="scientific">Mariniradius sediminis</name>
    <dbReference type="NCBI Taxonomy" id="2909237"/>
    <lineage>
        <taxon>Bacteria</taxon>
        <taxon>Pseudomonadati</taxon>
        <taxon>Bacteroidota</taxon>
        <taxon>Cytophagia</taxon>
        <taxon>Cytophagales</taxon>
        <taxon>Cyclobacteriaceae</taxon>
        <taxon>Mariniradius</taxon>
    </lineage>
</organism>
<evidence type="ECO:0008006" key="3">
    <source>
        <dbReference type="Google" id="ProtNLM"/>
    </source>
</evidence>
<gene>
    <name evidence="1" type="ORF">L0U89_01875</name>
</gene>
<protein>
    <recommendedName>
        <fullName evidence="3">Lipoprotein</fullName>
    </recommendedName>
</protein>
<accession>A0ABS9BQQ6</accession>
<sequence>MRNRFLSSIFLLFFSLIYGCNVYAQGMQGRVVQSVFFGDRDEEGKQIITSLGLDETAVYDLIANRLSLLLNIDSIANLQYRPFVYSRGEYREFEIMSLSDRSRAKTDPADIYFKILVDVDMASPTVLSANLIKSKVIVEIFVFDKNFQPMKTLRGKKSSTGFTSSSEDQDLSFFELDSDGFWDLLNGALDDIYKYHK</sequence>
<evidence type="ECO:0000313" key="2">
    <source>
        <dbReference type="Proteomes" id="UP001201449"/>
    </source>
</evidence>
<dbReference type="RefSeq" id="WP_234859957.1">
    <property type="nucleotide sequence ID" value="NZ_JAKEVZ010000001.1"/>
</dbReference>
<keyword evidence="2" id="KW-1185">Reference proteome</keyword>
<reference evidence="1 2" key="1">
    <citation type="submission" date="2022-01" db="EMBL/GenBank/DDBJ databases">
        <title>Mariniradius saccharolyticus sp. nov., isolated from sediment of a river.</title>
        <authorList>
            <person name="Liu H."/>
        </authorList>
    </citation>
    <scope>NUCLEOTIDE SEQUENCE [LARGE SCALE GENOMIC DNA]</scope>
    <source>
        <strain evidence="1 2">RY-2</strain>
    </source>
</reference>